<evidence type="ECO:0000256" key="6">
    <source>
        <dbReference type="PIRSR" id="PIRSR600888-3"/>
    </source>
</evidence>
<dbReference type="RefSeq" id="WP_182499217.1">
    <property type="nucleotide sequence ID" value="NZ_BMKM01000005.1"/>
</dbReference>
<comment type="function">
    <text evidence="2 7">Catalyzes the epimerization of the C3' and C5'positions of dTDP-6-deoxy-D-xylo-4-hexulose, forming dTDP-6-deoxy-L-lyxo-4-hexulose.</text>
</comment>
<dbReference type="AlphaFoldDB" id="A0A8H9KTW7"/>
<accession>A0A8H9KTW7</accession>
<gene>
    <name evidence="8" type="primary">rmlC</name>
    <name evidence="8" type="ORF">GCM10011516_21770</name>
</gene>
<evidence type="ECO:0000313" key="9">
    <source>
        <dbReference type="Proteomes" id="UP000614460"/>
    </source>
</evidence>
<dbReference type="InterPro" id="IPR014710">
    <property type="entry name" value="RmlC-like_jellyroll"/>
</dbReference>
<proteinExistence type="inferred from homology"/>
<dbReference type="InterPro" id="IPR000888">
    <property type="entry name" value="RmlC-like"/>
</dbReference>
<reference evidence="8" key="2">
    <citation type="submission" date="2020-09" db="EMBL/GenBank/DDBJ databases">
        <authorList>
            <person name="Sun Q."/>
            <person name="Zhou Y."/>
        </authorList>
    </citation>
    <scope>NUCLEOTIDE SEQUENCE</scope>
    <source>
        <strain evidence="8">CGMCC 1.15966</strain>
    </source>
</reference>
<dbReference type="CDD" id="cd00438">
    <property type="entry name" value="cupin_RmlC"/>
    <property type="match status" value="1"/>
</dbReference>
<sequence>MEAVFTGLKDCFILEPRVYGDNRGYFFESYNESIFKDKTGLDVSFVQDNQSFSSKGVLRGLHAQAGEFAQAKLVRVLQGEVLDVAVDARAGSETFGQHVAVLLSAENKRQLFVPRGFLHGFIVLSDTAEFFYKCDNLYKKEAEWGVIFNDQDLNIDWKLPYNELTVSEKDQILPTFKEAFAELK</sequence>
<feature type="active site" description="Proton donor" evidence="5">
    <location>
        <position position="132"/>
    </location>
</feature>
<dbReference type="Gene3D" id="2.60.120.10">
    <property type="entry name" value="Jelly Rolls"/>
    <property type="match status" value="1"/>
</dbReference>
<dbReference type="GO" id="GO:0008830">
    <property type="term" value="F:dTDP-4-dehydrorhamnose 3,5-epimerase activity"/>
    <property type="evidence" value="ECO:0007669"/>
    <property type="project" value="UniProtKB-UniRule"/>
</dbReference>
<evidence type="ECO:0000256" key="1">
    <source>
        <dbReference type="ARBA" id="ARBA00001298"/>
    </source>
</evidence>
<organism evidence="8 9">
    <name type="scientific">Sphingobacterium cellulitidis</name>
    <dbReference type="NCBI Taxonomy" id="1768011"/>
    <lineage>
        <taxon>Bacteria</taxon>
        <taxon>Pseudomonadati</taxon>
        <taxon>Bacteroidota</taxon>
        <taxon>Sphingobacteriia</taxon>
        <taxon>Sphingobacteriales</taxon>
        <taxon>Sphingobacteriaceae</taxon>
        <taxon>Sphingobacterium</taxon>
    </lineage>
</organism>
<evidence type="ECO:0000256" key="2">
    <source>
        <dbReference type="ARBA" id="ARBA00001997"/>
    </source>
</evidence>
<dbReference type="GO" id="GO:0005829">
    <property type="term" value="C:cytosol"/>
    <property type="evidence" value="ECO:0007669"/>
    <property type="project" value="TreeGrafter"/>
</dbReference>
<feature type="site" description="Participates in a stacking interaction with the thymidine ring of dTDP-4-oxo-6-deoxyglucose" evidence="6">
    <location>
        <position position="138"/>
    </location>
</feature>
<dbReference type="EC" id="5.1.3.13" evidence="3 7"/>
<feature type="active site" description="Proton acceptor" evidence="5">
    <location>
        <position position="62"/>
    </location>
</feature>
<dbReference type="Proteomes" id="UP000614460">
    <property type="component" value="Unassembled WGS sequence"/>
</dbReference>
<dbReference type="PANTHER" id="PTHR21047:SF2">
    <property type="entry name" value="THYMIDINE DIPHOSPHO-4-KETO-RHAMNOSE 3,5-EPIMERASE"/>
    <property type="match status" value="1"/>
</dbReference>
<protein>
    <recommendedName>
        <fullName evidence="4 7">dTDP-4-dehydrorhamnose 3,5-epimerase</fullName>
        <ecNumber evidence="3 7">5.1.3.13</ecNumber>
    </recommendedName>
    <alternativeName>
        <fullName evidence="7">Thymidine diphospho-4-keto-rhamnose 3,5-epimerase</fullName>
    </alternativeName>
</protein>
<comment type="similarity">
    <text evidence="7">Belongs to the dTDP-4-dehydrorhamnose 3,5-epimerase family.</text>
</comment>
<dbReference type="SUPFAM" id="SSF51182">
    <property type="entry name" value="RmlC-like cupins"/>
    <property type="match status" value="1"/>
</dbReference>
<comment type="pathway">
    <text evidence="7">Carbohydrate biosynthesis; dTDP-L-rhamnose biosynthesis.</text>
</comment>
<dbReference type="UniPathway" id="UPA00124"/>
<dbReference type="NCBIfam" id="TIGR01221">
    <property type="entry name" value="rmlC"/>
    <property type="match status" value="1"/>
</dbReference>
<reference evidence="8" key="1">
    <citation type="journal article" date="2014" name="Int. J. Syst. Evol. Microbiol.">
        <title>Complete genome sequence of Corynebacterium casei LMG S-19264T (=DSM 44701T), isolated from a smear-ripened cheese.</title>
        <authorList>
            <consortium name="US DOE Joint Genome Institute (JGI-PGF)"/>
            <person name="Walter F."/>
            <person name="Albersmeier A."/>
            <person name="Kalinowski J."/>
            <person name="Ruckert C."/>
        </authorList>
    </citation>
    <scope>NUCLEOTIDE SEQUENCE</scope>
    <source>
        <strain evidence="8">CGMCC 1.15966</strain>
    </source>
</reference>
<evidence type="ECO:0000256" key="3">
    <source>
        <dbReference type="ARBA" id="ARBA00012098"/>
    </source>
</evidence>
<evidence type="ECO:0000256" key="4">
    <source>
        <dbReference type="ARBA" id="ARBA00019595"/>
    </source>
</evidence>
<name>A0A8H9KTW7_9SPHI</name>
<comment type="subunit">
    <text evidence="7">Homodimer.</text>
</comment>
<dbReference type="GO" id="GO:0000271">
    <property type="term" value="P:polysaccharide biosynthetic process"/>
    <property type="evidence" value="ECO:0007669"/>
    <property type="project" value="TreeGrafter"/>
</dbReference>
<evidence type="ECO:0000313" key="8">
    <source>
        <dbReference type="EMBL" id="GGE23736.1"/>
    </source>
</evidence>
<comment type="catalytic activity">
    <reaction evidence="1 7">
        <text>dTDP-4-dehydro-6-deoxy-alpha-D-glucose = dTDP-4-dehydro-beta-L-rhamnose</text>
        <dbReference type="Rhea" id="RHEA:16969"/>
        <dbReference type="ChEBI" id="CHEBI:57649"/>
        <dbReference type="ChEBI" id="CHEBI:62830"/>
        <dbReference type="EC" id="5.1.3.13"/>
    </reaction>
</comment>
<dbReference type="PANTHER" id="PTHR21047">
    <property type="entry name" value="DTDP-6-DEOXY-D-GLUCOSE-3,5 EPIMERASE"/>
    <property type="match status" value="1"/>
</dbReference>
<comment type="caution">
    <text evidence="8">The sequence shown here is derived from an EMBL/GenBank/DDBJ whole genome shotgun (WGS) entry which is preliminary data.</text>
</comment>
<dbReference type="GO" id="GO:0019305">
    <property type="term" value="P:dTDP-rhamnose biosynthetic process"/>
    <property type="evidence" value="ECO:0007669"/>
    <property type="project" value="UniProtKB-UniRule"/>
</dbReference>
<dbReference type="EMBL" id="BMKM01000005">
    <property type="protein sequence ID" value="GGE23736.1"/>
    <property type="molecule type" value="Genomic_DNA"/>
</dbReference>
<dbReference type="Pfam" id="PF00908">
    <property type="entry name" value="dTDP_sugar_isom"/>
    <property type="match status" value="1"/>
</dbReference>
<evidence type="ECO:0000256" key="5">
    <source>
        <dbReference type="PIRSR" id="PIRSR600888-1"/>
    </source>
</evidence>
<dbReference type="InterPro" id="IPR011051">
    <property type="entry name" value="RmlC_Cupin_sf"/>
</dbReference>
<keyword evidence="7" id="KW-0413">Isomerase</keyword>
<keyword evidence="9" id="KW-1185">Reference proteome</keyword>
<evidence type="ECO:0000256" key="7">
    <source>
        <dbReference type="RuleBase" id="RU364069"/>
    </source>
</evidence>